<protein>
    <submittedName>
        <fullName evidence="5">Amino acid adenylation</fullName>
    </submittedName>
</protein>
<keyword evidence="2" id="KW-0597">Phosphoprotein</keyword>
<feature type="non-terminal residue" evidence="5">
    <location>
        <position position="1"/>
    </location>
</feature>
<dbReference type="PANTHER" id="PTHR44845:SF6">
    <property type="entry name" value="BETA-ALANINE-ACTIVATING ENZYME"/>
    <property type="match status" value="1"/>
</dbReference>
<evidence type="ECO:0000256" key="3">
    <source>
        <dbReference type="SAM" id="MobiDB-lite"/>
    </source>
</evidence>
<dbReference type="Pfam" id="PF13193">
    <property type="entry name" value="AMP-binding_C"/>
    <property type="match status" value="1"/>
</dbReference>
<evidence type="ECO:0000313" key="5">
    <source>
        <dbReference type="EMBL" id="RMO57514.1"/>
    </source>
</evidence>
<comment type="caution">
    <text evidence="5">The sequence shown here is derived from an EMBL/GenBank/DDBJ whole genome shotgun (WGS) entry which is preliminary data.</text>
</comment>
<dbReference type="EMBL" id="RBPX01000380">
    <property type="protein sequence ID" value="RMO57514.1"/>
    <property type="molecule type" value="Genomic_DNA"/>
</dbReference>
<gene>
    <name evidence="5" type="ORF">ALQ37_02685</name>
</gene>
<name>A0A3M3WJC9_PSEAP</name>
<organism evidence="5 6">
    <name type="scientific">Pseudomonas syringae pv. aptata</name>
    <dbReference type="NCBI Taxonomy" id="83167"/>
    <lineage>
        <taxon>Bacteria</taxon>
        <taxon>Pseudomonadati</taxon>
        <taxon>Pseudomonadota</taxon>
        <taxon>Gammaproteobacteria</taxon>
        <taxon>Pseudomonadales</taxon>
        <taxon>Pseudomonadaceae</taxon>
        <taxon>Pseudomonas</taxon>
        <taxon>Pseudomonas syringae</taxon>
    </lineage>
</organism>
<feature type="compositionally biased region" description="Polar residues" evidence="3">
    <location>
        <begin position="62"/>
        <end position="76"/>
    </location>
</feature>
<evidence type="ECO:0000259" key="4">
    <source>
        <dbReference type="Pfam" id="PF13193"/>
    </source>
</evidence>
<accession>A0A3M3WJC9</accession>
<proteinExistence type="predicted"/>
<reference evidence="5 6" key="1">
    <citation type="submission" date="2018-08" db="EMBL/GenBank/DDBJ databases">
        <title>Recombination of ecologically and evolutionarily significant loci maintains genetic cohesion in the Pseudomonas syringae species complex.</title>
        <authorList>
            <person name="Dillon M."/>
            <person name="Thakur S."/>
            <person name="Almeida R.N.D."/>
            <person name="Weir B.S."/>
            <person name="Guttman D.S."/>
        </authorList>
    </citation>
    <scope>NUCLEOTIDE SEQUENCE [LARGE SCALE GENOMIC DNA]</scope>
    <source>
        <strain evidence="5 6">ICMP 4388</strain>
    </source>
</reference>
<dbReference type="PANTHER" id="PTHR44845">
    <property type="entry name" value="CARRIER DOMAIN-CONTAINING PROTEIN"/>
    <property type="match status" value="1"/>
</dbReference>
<dbReference type="Proteomes" id="UP000274541">
    <property type="component" value="Unassembled WGS sequence"/>
</dbReference>
<dbReference type="InterPro" id="IPR045851">
    <property type="entry name" value="AMP-bd_C_sf"/>
</dbReference>
<feature type="region of interest" description="Disordered" evidence="3">
    <location>
        <begin position="54"/>
        <end position="76"/>
    </location>
</feature>
<evidence type="ECO:0000256" key="1">
    <source>
        <dbReference type="ARBA" id="ARBA00022450"/>
    </source>
</evidence>
<evidence type="ECO:0000313" key="6">
    <source>
        <dbReference type="Proteomes" id="UP000274541"/>
    </source>
</evidence>
<dbReference type="Gene3D" id="3.30.300.30">
    <property type="match status" value="1"/>
</dbReference>
<sequence>RLVAYYTLSAGQASVDIDSLRGWLQEQLPAYLIPVAYVLLDALPLTPNGKLDRKALPAPDASQLQATYSTPQGELE</sequence>
<dbReference type="SUPFAM" id="SSF56801">
    <property type="entry name" value="Acetyl-CoA synthetase-like"/>
    <property type="match status" value="1"/>
</dbReference>
<feature type="non-terminal residue" evidence="5">
    <location>
        <position position="76"/>
    </location>
</feature>
<evidence type="ECO:0000256" key="2">
    <source>
        <dbReference type="ARBA" id="ARBA00022553"/>
    </source>
</evidence>
<dbReference type="AlphaFoldDB" id="A0A3M3WJC9"/>
<feature type="domain" description="AMP-binding enzyme C-terminal" evidence="4">
    <location>
        <begin position="2"/>
        <end position="50"/>
    </location>
</feature>
<dbReference type="InterPro" id="IPR025110">
    <property type="entry name" value="AMP-bd_C"/>
</dbReference>
<keyword evidence="1" id="KW-0596">Phosphopantetheine</keyword>